<proteinExistence type="predicted"/>
<keyword evidence="2" id="KW-1185">Reference proteome</keyword>
<dbReference type="EMBL" id="CM055108">
    <property type="protein sequence ID" value="KAJ7525476.1"/>
    <property type="molecule type" value="Genomic_DNA"/>
</dbReference>
<evidence type="ECO:0000313" key="2">
    <source>
        <dbReference type="Proteomes" id="UP001162992"/>
    </source>
</evidence>
<gene>
    <name evidence="1" type="ORF">O6H91_17G053000</name>
</gene>
<evidence type="ECO:0000313" key="1">
    <source>
        <dbReference type="EMBL" id="KAJ7525476.1"/>
    </source>
</evidence>
<name>A0ACC2B6R7_DIPCM</name>
<accession>A0ACC2B6R7</accession>
<sequence length="113" mass="12848">MESLDQLDDSLGMSTRENDGDELHHPPLKQMSIPTNANQSNSTSRSMVVIGDKEVHNEDVQLSAIQIGLKYTRPSFFKPKIKELKKKHLLPTTIPSTISWKLDCGPWKFRRTS</sequence>
<organism evidence="1 2">
    <name type="scientific">Diphasiastrum complanatum</name>
    <name type="common">Issler's clubmoss</name>
    <name type="synonym">Lycopodium complanatum</name>
    <dbReference type="NCBI Taxonomy" id="34168"/>
    <lineage>
        <taxon>Eukaryota</taxon>
        <taxon>Viridiplantae</taxon>
        <taxon>Streptophyta</taxon>
        <taxon>Embryophyta</taxon>
        <taxon>Tracheophyta</taxon>
        <taxon>Lycopodiopsida</taxon>
        <taxon>Lycopodiales</taxon>
        <taxon>Lycopodiaceae</taxon>
        <taxon>Lycopodioideae</taxon>
        <taxon>Diphasiastrum</taxon>
    </lineage>
</organism>
<comment type="caution">
    <text evidence="1">The sequence shown here is derived from an EMBL/GenBank/DDBJ whole genome shotgun (WGS) entry which is preliminary data.</text>
</comment>
<dbReference type="Proteomes" id="UP001162992">
    <property type="component" value="Chromosome 17"/>
</dbReference>
<reference evidence="2" key="1">
    <citation type="journal article" date="2024" name="Proc. Natl. Acad. Sci. U.S.A.">
        <title>Extraordinary preservation of gene collinearity over three hundred million years revealed in homosporous lycophytes.</title>
        <authorList>
            <person name="Li C."/>
            <person name="Wickell D."/>
            <person name="Kuo L.Y."/>
            <person name="Chen X."/>
            <person name="Nie B."/>
            <person name="Liao X."/>
            <person name="Peng D."/>
            <person name="Ji J."/>
            <person name="Jenkins J."/>
            <person name="Williams M."/>
            <person name="Shu S."/>
            <person name="Plott C."/>
            <person name="Barry K."/>
            <person name="Rajasekar S."/>
            <person name="Grimwood J."/>
            <person name="Han X."/>
            <person name="Sun S."/>
            <person name="Hou Z."/>
            <person name="He W."/>
            <person name="Dai G."/>
            <person name="Sun C."/>
            <person name="Schmutz J."/>
            <person name="Leebens-Mack J.H."/>
            <person name="Li F.W."/>
            <person name="Wang L."/>
        </authorList>
    </citation>
    <scope>NUCLEOTIDE SEQUENCE [LARGE SCALE GENOMIC DNA]</scope>
    <source>
        <strain evidence="2">cv. PW_Plant_1</strain>
    </source>
</reference>
<protein>
    <submittedName>
        <fullName evidence="1">Uncharacterized protein</fullName>
    </submittedName>
</protein>